<reference evidence="1" key="1">
    <citation type="submission" date="2022-03" db="EMBL/GenBank/DDBJ databases">
        <authorList>
            <person name="Sayadi A."/>
        </authorList>
    </citation>
    <scope>NUCLEOTIDE SEQUENCE</scope>
</reference>
<gene>
    <name evidence="1" type="ORF">ACAOBT_LOCUS24793</name>
</gene>
<name>A0A9P0LQQ4_ACAOB</name>
<dbReference type="Proteomes" id="UP001152888">
    <property type="component" value="Unassembled WGS sequence"/>
</dbReference>
<comment type="caution">
    <text evidence="1">The sequence shown here is derived from an EMBL/GenBank/DDBJ whole genome shotgun (WGS) entry which is preliminary data.</text>
</comment>
<sequence length="110" mass="12000">MCVIYLKKNTTLLRAYPVFLRRVFIAKPNTAVHGAANAWTFRCADGCRETEACKSASGVPRCGDTVQPGSTATPISSSHSARLLPKRLVGRGCTTRPYRIATARYSTHTL</sequence>
<dbReference type="EMBL" id="CAKOFQ010007354">
    <property type="protein sequence ID" value="CAH1999105.1"/>
    <property type="molecule type" value="Genomic_DNA"/>
</dbReference>
<organism evidence="1 2">
    <name type="scientific">Acanthoscelides obtectus</name>
    <name type="common">Bean weevil</name>
    <name type="synonym">Bruchus obtectus</name>
    <dbReference type="NCBI Taxonomy" id="200917"/>
    <lineage>
        <taxon>Eukaryota</taxon>
        <taxon>Metazoa</taxon>
        <taxon>Ecdysozoa</taxon>
        <taxon>Arthropoda</taxon>
        <taxon>Hexapoda</taxon>
        <taxon>Insecta</taxon>
        <taxon>Pterygota</taxon>
        <taxon>Neoptera</taxon>
        <taxon>Endopterygota</taxon>
        <taxon>Coleoptera</taxon>
        <taxon>Polyphaga</taxon>
        <taxon>Cucujiformia</taxon>
        <taxon>Chrysomeloidea</taxon>
        <taxon>Chrysomelidae</taxon>
        <taxon>Bruchinae</taxon>
        <taxon>Bruchini</taxon>
        <taxon>Acanthoscelides</taxon>
    </lineage>
</organism>
<evidence type="ECO:0000313" key="1">
    <source>
        <dbReference type="EMBL" id="CAH1999105.1"/>
    </source>
</evidence>
<accession>A0A9P0LQQ4</accession>
<protein>
    <submittedName>
        <fullName evidence="1">Uncharacterized protein</fullName>
    </submittedName>
</protein>
<dbReference type="AlphaFoldDB" id="A0A9P0LQQ4"/>
<evidence type="ECO:0000313" key="2">
    <source>
        <dbReference type="Proteomes" id="UP001152888"/>
    </source>
</evidence>
<proteinExistence type="predicted"/>
<keyword evidence="2" id="KW-1185">Reference proteome</keyword>